<reference evidence="3 4" key="1">
    <citation type="submission" date="2018-07" db="EMBL/GenBank/DDBJ databases">
        <title>Erythrobacter nanhaiensis sp. nov., a novel member of the genus Erythrobacter isolated from the South China Sea.</title>
        <authorList>
            <person name="Chen X."/>
            <person name="Liu J."/>
        </authorList>
    </citation>
    <scope>NUCLEOTIDE SEQUENCE [LARGE SCALE GENOMIC DNA]</scope>
    <source>
        <strain evidence="3 4">S-5</strain>
    </source>
</reference>
<organism evidence="3 4">
    <name type="scientific">Alteriqipengyuania lutimaris</name>
    <dbReference type="NCBI Taxonomy" id="1538146"/>
    <lineage>
        <taxon>Bacteria</taxon>
        <taxon>Pseudomonadati</taxon>
        <taxon>Pseudomonadota</taxon>
        <taxon>Alphaproteobacteria</taxon>
        <taxon>Sphingomonadales</taxon>
        <taxon>Erythrobacteraceae</taxon>
        <taxon>Alteriqipengyuania</taxon>
    </lineage>
</organism>
<evidence type="ECO:0000313" key="3">
    <source>
        <dbReference type="EMBL" id="RDS76993.1"/>
    </source>
</evidence>
<feature type="compositionally biased region" description="Acidic residues" evidence="1">
    <location>
        <begin position="125"/>
        <end position="134"/>
    </location>
</feature>
<gene>
    <name evidence="3" type="ORF">DL238_04805</name>
</gene>
<dbReference type="RefSeq" id="WP_147290991.1">
    <property type="nucleotide sequence ID" value="NZ_JACHWW010000001.1"/>
</dbReference>
<keyword evidence="4" id="KW-1185">Reference proteome</keyword>
<dbReference type="EMBL" id="QRBB01000001">
    <property type="protein sequence ID" value="RDS76993.1"/>
    <property type="molecule type" value="Genomic_DNA"/>
</dbReference>
<proteinExistence type="predicted"/>
<keyword evidence="2" id="KW-0812">Transmembrane</keyword>
<dbReference type="Proteomes" id="UP000254101">
    <property type="component" value="Unassembled WGS sequence"/>
</dbReference>
<name>A0A395LJ46_9SPHN</name>
<feature type="transmembrane region" description="Helical" evidence="2">
    <location>
        <begin position="65"/>
        <end position="85"/>
    </location>
</feature>
<sequence length="147" mass="15174">MSLLREIPPKWWAVLVGVAFGSLALIALDGPRKGYGKSVMVGAMTAPLLCLFAGALLPSGTSLELAALIGGMTALGGTALILTVARMVPSIASAALTGIARSYLEITPTPPGEPPKVTRVRQDGTPEEPDSELEELARQLDDPPEGG</sequence>
<evidence type="ECO:0000313" key="4">
    <source>
        <dbReference type="Proteomes" id="UP000254101"/>
    </source>
</evidence>
<feature type="transmembrane region" description="Helical" evidence="2">
    <location>
        <begin position="40"/>
        <end position="59"/>
    </location>
</feature>
<protein>
    <submittedName>
        <fullName evidence="3">Uncharacterized protein</fullName>
    </submittedName>
</protein>
<dbReference type="AlphaFoldDB" id="A0A395LJ46"/>
<feature type="region of interest" description="Disordered" evidence="1">
    <location>
        <begin position="105"/>
        <end position="147"/>
    </location>
</feature>
<feature type="transmembrane region" description="Helical" evidence="2">
    <location>
        <begin position="12"/>
        <end position="28"/>
    </location>
</feature>
<evidence type="ECO:0000256" key="2">
    <source>
        <dbReference type="SAM" id="Phobius"/>
    </source>
</evidence>
<comment type="caution">
    <text evidence="3">The sequence shown here is derived from an EMBL/GenBank/DDBJ whole genome shotgun (WGS) entry which is preliminary data.</text>
</comment>
<keyword evidence="2" id="KW-0472">Membrane</keyword>
<keyword evidence="2" id="KW-1133">Transmembrane helix</keyword>
<accession>A0A395LJ46</accession>
<evidence type="ECO:0000256" key="1">
    <source>
        <dbReference type="SAM" id="MobiDB-lite"/>
    </source>
</evidence>